<dbReference type="Pfam" id="PF02836">
    <property type="entry name" value="Glyco_hydro_2_C"/>
    <property type="match status" value="1"/>
</dbReference>
<dbReference type="Gene3D" id="2.60.120.260">
    <property type="entry name" value="Galactose-binding domain-like"/>
    <property type="match status" value="1"/>
</dbReference>
<dbReference type="Gene3D" id="3.20.20.80">
    <property type="entry name" value="Glycosidases"/>
    <property type="match status" value="1"/>
</dbReference>
<keyword evidence="3" id="KW-0326">Glycosidase</keyword>
<feature type="domain" description="Glycoside hydrolase family 2 catalytic" evidence="5">
    <location>
        <begin position="453"/>
        <end position="661"/>
    </location>
</feature>
<dbReference type="Proteomes" id="UP000030786">
    <property type="component" value="Chromosome"/>
</dbReference>
<comment type="similarity">
    <text evidence="1">Belongs to the glycosyl hydrolase 2 family.</text>
</comment>
<dbReference type="PRINTS" id="PR00132">
    <property type="entry name" value="GLHYDRLASE2"/>
</dbReference>
<proteinExistence type="inferred from homology"/>
<dbReference type="Pfam" id="PF02837">
    <property type="entry name" value="Glyco_hydro_2_N"/>
    <property type="match status" value="1"/>
</dbReference>
<dbReference type="InterPro" id="IPR008979">
    <property type="entry name" value="Galactose-bd-like_sf"/>
</dbReference>
<dbReference type="Gene3D" id="2.60.40.10">
    <property type="entry name" value="Immunoglobulins"/>
    <property type="match status" value="1"/>
</dbReference>
<dbReference type="GO" id="GO:0005975">
    <property type="term" value="P:carbohydrate metabolic process"/>
    <property type="evidence" value="ECO:0007669"/>
    <property type="project" value="InterPro"/>
</dbReference>
<dbReference type="Pfam" id="PF25275">
    <property type="entry name" value="Golvesin_C"/>
    <property type="match status" value="1"/>
</dbReference>
<evidence type="ECO:0000256" key="2">
    <source>
        <dbReference type="ARBA" id="ARBA00022801"/>
    </source>
</evidence>
<dbReference type="InterPro" id="IPR036156">
    <property type="entry name" value="Beta-gal/glucu_dom_sf"/>
</dbReference>
<evidence type="ECO:0000259" key="5">
    <source>
        <dbReference type="Pfam" id="PF02836"/>
    </source>
</evidence>
<dbReference type="InterPro" id="IPR017853">
    <property type="entry name" value="GH"/>
</dbReference>
<dbReference type="Pfam" id="PF00703">
    <property type="entry name" value="Glyco_hydro_2"/>
    <property type="match status" value="1"/>
</dbReference>
<evidence type="ECO:0000256" key="3">
    <source>
        <dbReference type="ARBA" id="ARBA00023295"/>
    </source>
</evidence>
<feature type="domain" description="Golvesin/Xly CBD-like" evidence="7">
    <location>
        <begin position="64"/>
        <end position="194"/>
    </location>
</feature>
<sequence length="1003" mass="114388">MYVIMKNGYFLLFLFFGFLSYGQQLSDLNDGEEQLDLNGKWKFNAIYGEGSNYNNIKAQEEDLVIDNTDEHQIEIKGDWIVATEGERESRFYGASYLKHHFGSLQDDASVSYVPKLPASGYYEAFVRFPFAINLNTKINIHHAKGTDVQFFNQRTRCDEWLSLGIFTFEKDKRSTIEITSDIAGVGVSADAVLFRPVSNEKIAQANLEKKTIFLSDFDDSHWDSLKVPGHYGMINEFSNYTGKAWYRRTFETPVAWQTSPQKRIRLKFDGVYHIARVYLNGVLVGTHQGGFTPFEIDVTENISLDNHNLLAVETDNNALVGATWNWGGIIRDVTLVRNDEVRIKHQYIHADPDLKTGKAELHLKIKIENSGTTARTLTVNSQILNEIKVKQFTQKVTVPAYSVSEVIFTGELSATDVELWHFDNPHLYQIVSTISENEKVVHELKDRFGIRKVTLTKDNLILNGEAVRLSGYNRVSDHRYWGSSEPQELIDQDVDLMKNAGANFMRIMHGTQNKKLIERCDEKGILLFEEVNVRDLDNAEFTAPEYPLIKSWIKGMVERDSNSPSIIGWSVGNELSEHYDYATMMMDYVRVLDPHRLVTCVSNTGGREDATRTTDPNSNVDIIMHNLYPFQGTPQEVISSIRNKWPNKPVFISEYGVKLNGITLDEDREENSTWNDNFRGQNDFVIGTSLWTFNDYRSAYIGTNVEENRTWGIVNAWRQKRKFYSRLQKETSPVKDIDVVFHKRKATITIPIKARNDFPSFTMKDYQLVWEFINDEGEISVRKTQDLPVLHPENGVWTGEIPLTVKNKKAVAMHIALLSPNGYTRFEKNIALKKPAAPKVTAIVAGRNSARVYFEEVAGAKEYFIQYKNLKGLTVQTAKTIANYITVDSLPNSSVKAELIAVNNKGAEPTIINLTSSAQELPPIIWDAFIRDDRIVVGYSGELNDEAYTVRYGTSPLNLDQQITTYTRGMMTIPIQENGTYYLQIQKKDTDGFSHWSPIQIIN</sequence>
<evidence type="ECO:0000313" key="9">
    <source>
        <dbReference type="Proteomes" id="UP000030786"/>
    </source>
</evidence>
<feature type="domain" description="Glycoside hydrolase family 2 immunoglobulin-like beta-sandwich" evidence="4">
    <location>
        <begin position="342"/>
        <end position="451"/>
    </location>
</feature>
<dbReference type="KEGG" id="cbat:M666_09700"/>
<dbReference type="InterPro" id="IPR006102">
    <property type="entry name" value="Ig-like_GH2"/>
</dbReference>
<dbReference type="PANTHER" id="PTHR42732">
    <property type="entry name" value="BETA-GALACTOSIDASE"/>
    <property type="match status" value="1"/>
</dbReference>
<dbReference type="PANTHER" id="PTHR42732:SF1">
    <property type="entry name" value="BETA-MANNOSIDASE"/>
    <property type="match status" value="1"/>
</dbReference>
<evidence type="ECO:0000313" key="8">
    <source>
        <dbReference type="EMBL" id="AIZ41833.1"/>
    </source>
</evidence>
<dbReference type="SUPFAM" id="SSF49785">
    <property type="entry name" value="Galactose-binding domain-like"/>
    <property type="match status" value="1"/>
</dbReference>
<organism evidence="8 9">
    <name type="scientific">Cellulophaga baltica 18</name>
    <dbReference type="NCBI Taxonomy" id="1348584"/>
    <lineage>
        <taxon>Bacteria</taxon>
        <taxon>Pseudomonadati</taxon>
        <taxon>Bacteroidota</taxon>
        <taxon>Flavobacteriia</taxon>
        <taxon>Flavobacteriales</taxon>
        <taxon>Flavobacteriaceae</taxon>
        <taxon>Cellulophaga</taxon>
    </lineage>
</organism>
<protein>
    <recommendedName>
        <fullName evidence="10">Beta-galactosidase</fullName>
    </recommendedName>
</protein>
<dbReference type="GO" id="GO:0004553">
    <property type="term" value="F:hydrolase activity, hydrolyzing O-glycosyl compounds"/>
    <property type="evidence" value="ECO:0007669"/>
    <property type="project" value="InterPro"/>
</dbReference>
<dbReference type="InterPro" id="IPR013783">
    <property type="entry name" value="Ig-like_fold"/>
</dbReference>
<dbReference type="InterPro" id="IPR051913">
    <property type="entry name" value="GH2_Domain-Containing"/>
</dbReference>
<reference evidence="8 9" key="1">
    <citation type="journal article" date="2014" name="Environ. Microbiol.">
        <title>Contrasting genomic patterns and infection strategies of two co-existing Bacteroidetes podovirus genera.</title>
        <authorList>
            <person name="Holmfeldt K."/>
            <person name="Howard-Varona C."/>
            <person name="Solonenko N."/>
            <person name="Sullivan M.B."/>
        </authorList>
    </citation>
    <scope>NUCLEOTIDE SEQUENCE [LARGE SCALE GENOMIC DNA]</scope>
    <source>
        <strain evidence="8 9">18</strain>
    </source>
</reference>
<evidence type="ECO:0000259" key="7">
    <source>
        <dbReference type="Pfam" id="PF25275"/>
    </source>
</evidence>
<name>A0AAU8RH57_9FLAO</name>
<dbReference type="AlphaFoldDB" id="A0AAU8RH57"/>
<keyword evidence="2" id="KW-0378">Hydrolase</keyword>
<dbReference type="InterPro" id="IPR006103">
    <property type="entry name" value="Glyco_hydro_2_cat"/>
</dbReference>
<dbReference type="InterPro" id="IPR033803">
    <property type="entry name" value="CBD-like_Golvesin-Xly"/>
</dbReference>
<dbReference type="EMBL" id="CP009976">
    <property type="protein sequence ID" value="AIZ41833.1"/>
    <property type="molecule type" value="Genomic_DNA"/>
</dbReference>
<evidence type="ECO:0008006" key="10">
    <source>
        <dbReference type="Google" id="ProtNLM"/>
    </source>
</evidence>
<feature type="domain" description="Glycosyl hydrolases family 2 sugar binding" evidence="6">
    <location>
        <begin position="236"/>
        <end position="337"/>
    </location>
</feature>
<dbReference type="SUPFAM" id="SSF49303">
    <property type="entry name" value="beta-Galactosidase/glucuronidase domain"/>
    <property type="match status" value="1"/>
</dbReference>
<evidence type="ECO:0000259" key="6">
    <source>
        <dbReference type="Pfam" id="PF02837"/>
    </source>
</evidence>
<dbReference type="InterPro" id="IPR006104">
    <property type="entry name" value="Glyco_hydro_2_N"/>
</dbReference>
<accession>A0AAU8RH57</accession>
<evidence type="ECO:0000256" key="1">
    <source>
        <dbReference type="ARBA" id="ARBA00007401"/>
    </source>
</evidence>
<evidence type="ECO:0000259" key="4">
    <source>
        <dbReference type="Pfam" id="PF00703"/>
    </source>
</evidence>
<gene>
    <name evidence="8" type="ORF">M666_09700</name>
</gene>
<dbReference type="InterPro" id="IPR006101">
    <property type="entry name" value="Glyco_hydro_2"/>
</dbReference>
<dbReference type="SUPFAM" id="SSF51445">
    <property type="entry name" value="(Trans)glycosidases"/>
    <property type="match status" value="1"/>
</dbReference>